<dbReference type="AlphaFoldDB" id="A0ABC8KAS7"/>
<name>A0ABC8KAS7_ERUVS</name>
<evidence type="ECO:0000259" key="2">
    <source>
        <dbReference type="Pfam" id="PF04676"/>
    </source>
</evidence>
<sequence>MFIFQLSLLDHLSTPLGEEGEETFYTTYDEVSDSFDAMELSEIPLYFKKAIDEAESEWSQHNAKKLIDTSVKGLGNSIPKNFPSFHVEFGLDKGFSHVIDDEQQFNTNLGLNVIRGMLELPDEDMYRRRRMHESWESQKEGSCELCTRMGTL</sequence>
<feature type="domain" description="Cwf19-like protein C-terminal" evidence="2">
    <location>
        <begin position="57"/>
        <end position="137"/>
    </location>
</feature>
<evidence type="ECO:0000313" key="4">
    <source>
        <dbReference type="Proteomes" id="UP001642260"/>
    </source>
</evidence>
<comment type="caution">
    <text evidence="3">The sequence shown here is derived from an EMBL/GenBank/DDBJ whole genome shotgun (WGS) entry which is preliminary data.</text>
</comment>
<dbReference type="PANTHER" id="PTHR12072">
    <property type="entry name" value="CWF19, CELL CYCLE CONTROL PROTEIN"/>
    <property type="match status" value="1"/>
</dbReference>
<comment type="similarity">
    <text evidence="1">Belongs to the CWF19 family.</text>
</comment>
<accession>A0ABC8KAS7</accession>
<evidence type="ECO:0000313" key="3">
    <source>
        <dbReference type="EMBL" id="CAH8353228.1"/>
    </source>
</evidence>
<protein>
    <recommendedName>
        <fullName evidence="2">Cwf19-like protein C-terminal domain-containing protein</fullName>
    </recommendedName>
</protein>
<dbReference type="PANTHER" id="PTHR12072:SF5">
    <property type="entry name" value="CWF19-LIKE PROTEIN 2"/>
    <property type="match status" value="1"/>
</dbReference>
<gene>
    <name evidence="3" type="ORF">ERUC_LOCUS18983</name>
</gene>
<dbReference type="InterPro" id="IPR040194">
    <property type="entry name" value="Cwf19-like"/>
</dbReference>
<evidence type="ECO:0000256" key="1">
    <source>
        <dbReference type="ARBA" id="ARBA00006795"/>
    </source>
</evidence>
<proteinExistence type="inferred from homology"/>
<dbReference type="Pfam" id="PF04676">
    <property type="entry name" value="CwfJ_C_2"/>
    <property type="match status" value="1"/>
</dbReference>
<keyword evidence="4" id="KW-1185">Reference proteome</keyword>
<reference evidence="3 4" key="1">
    <citation type="submission" date="2022-03" db="EMBL/GenBank/DDBJ databases">
        <authorList>
            <person name="Macdonald S."/>
            <person name="Ahmed S."/>
            <person name="Newling K."/>
        </authorList>
    </citation>
    <scope>NUCLEOTIDE SEQUENCE [LARGE SCALE GENOMIC DNA]</scope>
</reference>
<dbReference type="Proteomes" id="UP001642260">
    <property type="component" value="Unassembled WGS sequence"/>
</dbReference>
<dbReference type="EMBL" id="CAKOAT010179488">
    <property type="protein sequence ID" value="CAH8353228.1"/>
    <property type="molecule type" value="Genomic_DNA"/>
</dbReference>
<organism evidence="3 4">
    <name type="scientific">Eruca vesicaria subsp. sativa</name>
    <name type="common">Garden rocket</name>
    <name type="synonym">Eruca sativa</name>
    <dbReference type="NCBI Taxonomy" id="29727"/>
    <lineage>
        <taxon>Eukaryota</taxon>
        <taxon>Viridiplantae</taxon>
        <taxon>Streptophyta</taxon>
        <taxon>Embryophyta</taxon>
        <taxon>Tracheophyta</taxon>
        <taxon>Spermatophyta</taxon>
        <taxon>Magnoliopsida</taxon>
        <taxon>eudicotyledons</taxon>
        <taxon>Gunneridae</taxon>
        <taxon>Pentapetalae</taxon>
        <taxon>rosids</taxon>
        <taxon>malvids</taxon>
        <taxon>Brassicales</taxon>
        <taxon>Brassicaceae</taxon>
        <taxon>Brassiceae</taxon>
        <taxon>Eruca</taxon>
    </lineage>
</organism>
<dbReference type="InterPro" id="IPR006767">
    <property type="entry name" value="Cwf19-like_C_dom-2"/>
</dbReference>